<reference evidence="2" key="1">
    <citation type="submission" date="2025-08" db="UniProtKB">
        <authorList>
            <consortium name="Ensembl"/>
        </authorList>
    </citation>
    <scope>IDENTIFICATION</scope>
</reference>
<dbReference type="SUPFAM" id="SSF50475">
    <property type="entry name" value="FMN-binding split barrel"/>
    <property type="match status" value="1"/>
</dbReference>
<dbReference type="InterPro" id="IPR012349">
    <property type="entry name" value="Split_barrel_FMN-bd"/>
</dbReference>
<evidence type="ECO:0000259" key="1">
    <source>
        <dbReference type="Pfam" id="PF13883"/>
    </source>
</evidence>
<evidence type="ECO:0000313" key="3">
    <source>
        <dbReference type="Proteomes" id="UP000694425"/>
    </source>
</evidence>
<proteinExistence type="predicted"/>
<dbReference type="Ensembl" id="ENSNVIT00000034964.1">
    <property type="protein sequence ID" value="ENSNVIP00000030182.1"/>
    <property type="gene ID" value="ENSNVIG00000023258.1"/>
</dbReference>
<dbReference type="Pfam" id="PF13883">
    <property type="entry name" value="CREG_beta-barrel"/>
    <property type="match status" value="1"/>
</dbReference>
<accession>A0A8C7CAI9</accession>
<dbReference type="AlphaFoldDB" id="A0A8C7CAI9"/>
<evidence type="ECO:0000313" key="2">
    <source>
        <dbReference type="Ensembl" id="ENSNVIP00000030182.1"/>
    </source>
</evidence>
<protein>
    <recommendedName>
        <fullName evidence="1">CREG-like beta-barrel domain-containing protein</fullName>
    </recommendedName>
</protein>
<organism evidence="2 3">
    <name type="scientific">Neovison vison</name>
    <name type="common">American mink</name>
    <name type="synonym">Mustela vison</name>
    <dbReference type="NCBI Taxonomy" id="452646"/>
    <lineage>
        <taxon>Eukaryota</taxon>
        <taxon>Metazoa</taxon>
        <taxon>Chordata</taxon>
        <taxon>Craniata</taxon>
        <taxon>Vertebrata</taxon>
        <taxon>Euteleostomi</taxon>
        <taxon>Mammalia</taxon>
        <taxon>Eutheria</taxon>
        <taxon>Laurasiatheria</taxon>
        <taxon>Carnivora</taxon>
        <taxon>Caniformia</taxon>
        <taxon>Musteloidea</taxon>
        <taxon>Mustelidae</taxon>
        <taxon>Mustelinae</taxon>
        <taxon>Neogale</taxon>
    </lineage>
</organism>
<name>A0A8C7CAI9_NEOVI</name>
<reference evidence="2" key="2">
    <citation type="submission" date="2025-09" db="UniProtKB">
        <authorList>
            <consortium name="Ensembl"/>
        </authorList>
    </citation>
    <scope>IDENTIFICATION</scope>
</reference>
<dbReference type="GeneTree" id="ENSGT00390000005914"/>
<sequence>MRLAEVKRKHVFDPQSPLSTHIILSGTVTNVNEMEMDFARHSLFIQYPEMKTWPSSRNWLFAKGSLTGVWILDHFGGPKVVTPENKKYFNNYSLNTPS</sequence>
<feature type="domain" description="CREG-like beta-barrel" evidence="1">
    <location>
        <begin position="7"/>
        <end position="89"/>
    </location>
</feature>
<dbReference type="Proteomes" id="UP000694425">
    <property type="component" value="Unplaced"/>
</dbReference>
<keyword evidence="3" id="KW-1185">Reference proteome</keyword>
<dbReference type="Gene3D" id="2.30.110.10">
    <property type="entry name" value="Electron Transport, Fmn-binding Protein, Chain A"/>
    <property type="match status" value="1"/>
</dbReference>
<dbReference type="InterPro" id="IPR055343">
    <property type="entry name" value="CREG_beta-barrel"/>
</dbReference>